<gene>
    <name evidence="5" type="ORF">Arub01_38430</name>
</gene>
<feature type="domain" description="Bacterial transcriptional activator" evidence="4">
    <location>
        <begin position="77"/>
        <end position="219"/>
    </location>
</feature>
<dbReference type="GO" id="GO:0000160">
    <property type="term" value="P:phosphorelay signal transduction system"/>
    <property type="evidence" value="ECO:0007669"/>
    <property type="project" value="InterPro"/>
</dbReference>
<dbReference type="CDD" id="cd15831">
    <property type="entry name" value="BTAD"/>
    <property type="match status" value="1"/>
</dbReference>
<dbReference type="PANTHER" id="PTHR47691:SF3">
    <property type="entry name" value="HTH-TYPE TRANSCRIPTIONAL REGULATOR RV0890C-RELATED"/>
    <property type="match status" value="1"/>
</dbReference>
<protein>
    <submittedName>
        <fullName evidence="5">SARP family transcriptional regulator</fullName>
    </submittedName>
</protein>
<comment type="similarity">
    <text evidence="1">Belongs to the AfsR/DnrI/RedD regulatory family.</text>
</comment>
<evidence type="ECO:0000259" key="3">
    <source>
        <dbReference type="SMART" id="SM00862"/>
    </source>
</evidence>
<dbReference type="GO" id="GO:0003677">
    <property type="term" value="F:DNA binding"/>
    <property type="evidence" value="ECO:0007669"/>
    <property type="project" value="UniProtKB-KW"/>
</dbReference>
<dbReference type="Proteomes" id="UP001165124">
    <property type="component" value="Unassembled WGS sequence"/>
</dbReference>
<dbReference type="InterPro" id="IPR058852">
    <property type="entry name" value="HTH_77"/>
</dbReference>
<evidence type="ECO:0000259" key="4">
    <source>
        <dbReference type="SMART" id="SM01043"/>
    </source>
</evidence>
<evidence type="ECO:0000256" key="2">
    <source>
        <dbReference type="ARBA" id="ARBA00023125"/>
    </source>
</evidence>
<sequence length="1079" mass="115700">MPLNGPRLRTLLIRLAVDPGRWVPVERLLDDIWDGAPPTGGAGALHALVSRLRAAAGRGLVEHGPPGYRLAIDPGDVDAVAFERLTAAARACTDPARRAEQLRTALKLWRGPALADVADAEFAAAAITRLEGLRLTAIEDRIEADLAVGDPADLVPELEALTVAHPLRERLRGQLMRVLYATGRQAEALTVYEETRRTLADRLGVDPSPELAELHLAILRRDPALARPARDRPAAATAGAPAAAVEHAFAAPSATETPSRRRTNLPAQLTSFVGREEESRQVAKLLRESRLVTLTGPGGAGKTRLACEAAAPLVDVTPDGVWFVPLASVSAAGDVCPAVLAALDLVEPVRSSTETRSPARSLDRLVDALASWDALLVLDNCEHLVEAAAELADRLLAAAPNVRILATSREPLGITGESLCPVPSLPLPPPDADPREAVRHASVRLLADRAAAVRPGFTVDDETVGPVVAICRALDGIPLAIELAAARMRALTPAQVADRLGDRFRLLTAGSRAAMPRHRTLRAVVDWSWDLLDEAERAVLRRLSVFAGGAAPEAAVRVCASPAGAGGPDADDVLDVIASLVEKSLVMAEGATEVRYRLLETVRVYADERLAEAGEGDRVRDAHAAYYLELAERAEPELRGRDQLLWGDRLAAEHDNCVAALRHVVRTRDVRTGLRLVAALTWFWFMRDLEMEGGVWAIAVRDLAGPTAPPGLEEQYAICFLLASLVGKIQDEQGFPTQEDMRDTLKDALRLVPPNPRHPVLHLAEPLLGLVSGRQEDARRLLGGVERHPDPWGRSMGLALRGELGLHAGEIDAAFADMSAGYEGFRAIGDRMGMLIGLGGLTEVALARGEAETALRFVEEALGYSSLGVNPELGATLLTHLGRIHAELGEVERGRREIREGVQSQIRIGQHADATIGYLALCELSRRTGDLADARALLDEALAMVEPRMGRADYVQPTALTFSKLGCLAAQEGDLAAAEQWHARAMEVARNAVWLSNQALATLVEGLAALASARGDHRRAAELLGTARTLHGYHDRTSFDVRRTETAATAALGETEYSVAYEKGRSVTREAALTLTPAS</sequence>
<dbReference type="InterPro" id="IPR016032">
    <property type="entry name" value="Sig_transdc_resp-reg_C-effctor"/>
</dbReference>
<evidence type="ECO:0000313" key="6">
    <source>
        <dbReference type="Proteomes" id="UP001165124"/>
    </source>
</evidence>
<keyword evidence="6" id="KW-1185">Reference proteome</keyword>
<evidence type="ECO:0000256" key="1">
    <source>
        <dbReference type="ARBA" id="ARBA00005820"/>
    </source>
</evidence>
<dbReference type="SUPFAM" id="SSF52540">
    <property type="entry name" value="P-loop containing nucleoside triphosphate hydrolases"/>
    <property type="match status" value="1"/>
</dbReference>
<dbReference type="InterPro" id="IPR011990">
    <property type="entry name" value="TPR-like_helical_dom_sf"/>
</dbReference>
<proteinExistence type="inferred from homology"/>
<dbReference type="AlphaFoldDB" id="A0A9W6UVY7"/>
<dbReference type="SUPFAM" id="SSF48452">
    <property type="entry name" value="TPR-like"/>
    <property type="match status" value="3"/>
</dbReference>
<dbReference type="GO" id="GO:0016887">
    <property type="term" value="F:ATP hydrolysis activity"/>
    <property type="evidence" value="ECO:0007669"/>
    <property type="project" value="InterPro"/>
</dbReference>
<evidence type="ECO:0000313" key="5">
    <source>
        <dbReference type="EMBL" id="GLW65599.1"/>
    </source>
</evidence>
<dbReference type="Gene3D" id="1.25.40.10">
    <property type="entry name" value="Tetratricopeptide repeat domain"/>
    <property type="match status" value="2"/>
</dbReference>
<dbReference type="SMART" id="SM00862">
    <property type="entry name" value="Trans_reg_C"/>
    <property type="match status" value="1"/>
</dbReference>
<organism evidence="5 6">
    <name type="scientific">Actinomadura rubrobrunea</name>
    <dbReference type="NCBI Taxonomy" id="115335"/>
    <lineage>
        <taxon>Bacteria</taxon>
        <taxon>Bacillati</taxon>
        <taxon>Actinomycetota</taxon>
        <taxon>Actinomycetes</taxon>
        <taxon>Streptosporangiales</taxon>
        <taxon>Thermomonosporaceae</taxon>
        <taxon>Actinomadura</taxon>
    </lineage>
</organism>
<dbReference type="EMBL" id="BSRZ01000009">
    <property type="protein sequence ID" value="GLW65599.1"/>
    <property type="molecule type" value="Genomic_DNA"/>
</dbReference>
<dbReference type="InterPro" id="IPR036388">
    <property type="entry name" value="WH-like_DNA-bd_sf"/>
</dbReference>
<accession>A0A9W6UVY7</accession>
<dbReference type="Gene3D" id="1.10.10.10">
    <property type="entry name" value="Winged helix-like DNA-binding domain superfamily/Winged helix DNA-binding domain"/>
    <property type="match status" value="1"/>
</dbReference>
<reference evidence="5" key="1">
    <citation type="submission" date="2023-02" db="EMBL/GenBank/DDBJ databases">
        <title>Actinomadura rubrobrunea NBRC 14622.</title>
        <authorList>
            <person name="Ichikawa N."/>
            <person name="Sato H."/>
            <person name="Tonouchi N."/>
        </authorList>
    </citation>
    <scope>NUCLEOTIDE SEQUENCE</scope>
    <source>
        <strain evidence="5">NBRC 14622</strain>
    </source>
</reference>
<dbReference type="InterPro" id="IPR049945">
    <property type="entry name" value="AAA_22"/>
</dbReference>
<dbReference type="GO" id="GO:0006355">
    <property type="term" value="P:regulation of DNA-templated transcription"/>
    <property type="evidence" value="ECO:0007669"/>
    <property type="project" value="InterPro"/>
</dbReference>
<dbReference type="Pfam" id="PF03704">
    <property type="entry name" value="BTAD"/>
    <property type="match status" value="1"/>
</dbReference>
<dbReference type="Gene3D" id="3.40.50.300">
    <property type="entry name" value="P-loop containing nucleotide triphosphate hydrolases"/>
    <property type="match status" value="1"/>
</dbReference>
<name>A0A9W6UVY7_9ACTN</name>
<dbReference type="Pfam" id="PF25872">
    <property type="entry name" value="HTH_77"/>
    <property type="match status" value="1"/>
</dbReference>
<keyword evidence="2" id="KW-0238">DNA-binding</keyword>
<dbReference type="InterPro" id="IPR027417">
    <property type="entry name" value="P-loop_NTPase"/>
</dbReference>
<dbReference type="SMART" id="SM01043">
    <property type="entry name" value="BTAD"/>
    <property type="match status" value="1"/>
</dbReference>
<dbReference type="InterPro" id="IPR005158">
    <property type="entry name" value="BTAD"/>
</dbReference>
<dbReference type="Pfam" id="PF13401">
    <property type="entry name" value="AAA_22"/>
    <property type="match status" value="1"/>
</dbReference>
<dbReference type="RefSeq" id="WP_146150304.1">
    <property type="nucleotide sequence ID" value="NZ_BSRZ01000009.1"/>
</dbReference>
<dbReference type="InterPro" id="IPR001867">
    <property type="entry name" value="OmpR/PhoB-type_DNA-bd"/>
</dbReference>
<comment type="caution">
    <text evidence="5">The sequence shown here is derived from an EMBL/GenBank/DDBJ whole genome shotgun (WGS) entry which is preliminary data.</text>
</comment>
<dbReference type="SUPFAM" id="SSF46894">
    <property type="entry name" value="C-terminal effector domain of the bipartite response regulators"/>
    <property type="match status" value="1"/>
</dbReference>
<dbReference type="PANTHER" id="PTHR47691">
    <property type="entry name" value="REGULATOR-RELATED"/>
    <property type="match status" value="1"/>
</dbReference>
<feature type="domain" description="OmpR/PhoB-type" evidence="3">
    <location>
        <begin position="5"/>
        <end position="70"/>
    </location>
</feature>